<dbReference type="InterPro" id="IPR000719">
    <property type="entry name" value="Prot_kinase_dom"/>
</dbReference>
<dbReference type="Pfam" id="PF00069">
    <property type="entry name" value="Pkinase"/>
    <property type="match status" value="1"/>
</dbReference>
<feature type="compositionally biased region" description="Basic and acidic residues" evidence="3">
    <location>
        <begin position="808"/>
        <end position="817"/>
    </location>
</feature>
<dbReference type="PROSITE" id="PS50011">
    <property type="entry name" value="PROTEIN_KINASE_DOM"/>
    <property type="match status" value="2"/>
</dbReference>
<accession>A0ABR3EZW6</accession>
<protein>
    <recommendedName>
        <fullName evidence="4">Protein kinase domain-containing protein</fullName>
    </recommendedName>
</protein>
<evidence type="ECO:0000259" key="4">
    <source>
        <dbReference type="PROSITE" id="PS50011"/>
    </source>
</evidence>
<keyword evidence="1" id="KW-0547">Nucleotide-binding</keyword>
<dbReference type="SUPFAM" id="SSF56112">
    <property type="entry name" value="Protein kinase-like (PK-like)"/>
    <property type="match status" value="2"/>
</dbReference>
<dbReference type="Gene3D" id="1.10.510.10">
    <property type="entry name" value="Transferase(Phosphotransferase) domain 1"/>
    <property type="match status" value="2"/>
</dbReference>
<comment type="caution">
    <text evidence="5">The sequence shown here is derived from an EMBL/GenBank/DDBJ whole genome shotgun (WGS) entry which is preliminary data.</text>
</comment>
<sequence length="918" mass="104354">MSISSQGPAFNNIKELLEHLEVHKHAVDQAMNIVNSKMAPSVMEMIQLHLDSSDDHPLRRTCIQCLLLLNRRYGSLPSSIYLSDIEREGSHAIAGGGYGDIWMGHFADEEKQKVCLKVLRVYLGSYNEKKLLKQVGDEQRAIPTKLLHRVTWMANGDVISYCRGFSLKRKVNMMQEVAAGIRYLHDHSPPIVHSDIKGANILVSDDGHPRITDFGLSTIEDPDEYDHRQQSTNSSSSQAVIRGSVPWLAPELMNPEHVETPNRTTRDMYAFGCTMYEIFAGNRPFHEKKMDMHIMLAVLSGSRPSRLSCPYGLWTVIEECWTEDAETRLSAGEVALRLDEMDRVMVSRRRVTIASSTASDDSYRDSDSVFEESKCDACREGKKKLRMLQVEERTHASLWGDGLGLELVARDYIQHGRANTWPLPNRTLSSDVKGFLEHLDAHRHTIDQAMRFVRPDTAPSVMEMIQVIAKKASQTPLRKTCFQCLFHLNKRHGSIPASIHLPDVTREGAHPLTCGGYADIWKGRLADKHMVCLKVLRVYTGSFDEGKLRRQLGDEVLIWRQLRHPNIHRFLGITDELFQPSYCIVSPWMSNGDVMHYMRERKVSLEGKLKMMQEISEAIQYLHEHHPPIIHSDIKGMNILASDDGHCLLNDFGLAAIEGDLSEGHIDPAVVRGSVPWLAPELMNPDPADSYVPNRTTGDIYALGCTIFELLTGTTPFSEKKREPQIIVAVLHGFRPERPRDQATCPDRLWEIIEGCWKEDARKRFGASEVVVRLREMMQQEGELVPVPASSDILRRPERIKNHMKRELSQLKAESDSRVSAQVTPPKHQEQAPAKQRPKISLKLDMLTAPSSPEPTYGSINVCHTINSWSFPQSQIQSPDTFLGEALDWFFEEEEELSRLWDAWFLRDAWDRYQGRVG</sequence>
<dbReference type="Proteomes" id="UP001465976">
    <property type="component" value="Unassembled WGS sequence"/>
</dbReference>
<dbReference type="Pfam" id="PF07714">
    <property type="entry name" value="PK_Tyr_Ser-Thr"/>
    <property type="match status" value="1"/>
</dbReference>
<name>A0ABR3EZW6_9AGAR</name>
<dbReference type="InterPro" id="IPR008271">
    <property type="entry name" value="Ser/Thr_kinase_AS"/>
</dbReference>
<proteinExistence type="predicted"/>
<dbReference type="InterPro" id="IPR001245">
    <property type="entry name" value="Ser-Thr/Tyr_kinase_cat_dom"/>
</dbReference>
<dbReference type="PANTHER" id="PTHR44329:SF298">
    <property type="entry name" value="MIXED LINEAGE KINASE DOMAIN-LIKE PROTEIN"/>
    <property type="match status" value="1"/>
</dbReference>
<dbReference type="SMART" id="SM00220">
    <property type="entry name" value="S_TKc"/>
    <property type="match status" value="2"/>
</dbReference>
<dbReference type="InterPro" id="IPR051681">
    <property type="entry name" value="Ser/Thr_Kinases-Pseudokinases"/>
</dbReference>
<dbReference type="PANTHER" id="PTHR44329">
    <property type="entry name" value="SERINE/THREONINE-PROTEIN KINASE TNNI3K-RELATED"/>
    <property type="match status" value="1"/>
</dbReference>
<dbReference type="EMBL" id="JBAHYK010001329">
    <property type="protein sequence ID" value="KAL0568483.1"/>
    <property type="molecule type" value="Genomic_DNA"/>
</dbReference>
<dbReference type="PROSITE" id="PS00108">
    <property type="entry name" value="PROTEIN_KINASE_ST"/>
    <property type="match status" value="1"/>
</dbReference>
<feature type="region of interest" description="Disordered" evidence="3">
    <location>
        <begin position="808"/>
        <end position="837"/>
    </location>
</feature>
<dbReference type="InterPro" id="IPR011009">
    <property type="entry name" value="Kinase-like_dom_sf"/>
</dbReference>
<organism evidence="5 6">
    <name type="scientific">Marasmius crinis-equi</name>
    <dbReference type="NCBI Taxonomy" id="585013"/>
    <lineage>
        <taxon>Eukaryota</taxon>
        <taxon>Fungi</taxon>
        <taxon>Dikarya</taxon>
        <taxon>Basidiomycota</taxon>
        <taxon>Agaricomycotina</taxon>
        <taxon>Agaricomycetes</taxon>
        <taxon>Agaricomycetidae</taxon>
        <taxon>Agaricales</taxon>
        <taxon>Marasmiineae</taxon>
        <taxon>Marasmiaceae</taxon>
        <taxon>Marasmius</taxon>
    </lineage>
</organism>
<keyword evidence="2" id="KW-0067">ATP-binding</keyword>
<evidence type="ECO:0000313" key="5">
    <source>
        <dbReference type="EMBL" id="KAL0568483.1"/>
    </source>
</evidence>
<reference evidence="5 6" key="1">
    <citation type="submission" date="2024-02" db="EMBL/GenBank/DDBJ databases">
        <title>A draft genome for the cacao thread blight pathogen Marasmius crinis-equi.</title>
        <authorList>
            <person name="Cohen S.P."/>
            <person name="Baruah I.K."/>
            <person name="Amoako-Attah I."/>
            <person name="Bukari Y."/>
            <person name="Meinhardt L.W."/>
            <person name="Bailey B.A."/>
        </authorList>
    </citation>
    <scope>NUCLEOTIDE SEQUENCE [LARGE SCALE GENOMIC DNA]</scope>
    <source>
        <strain evidence="5 6">GH-76</strain>
    </source>
</reference>
<evidence type="ECO:0000256" key="2">
    <source>
        <dbReference type="ARBA" id="ARBA00022840"/>
    </source>
</evidence>
<evidence type="ECO:0000313" key="6">
    <source>
        <dbReference type="Proteomes" id="UP001465976"/>
    </source>
</evidence>
<evidence type="ECO:0000256" key="3">
    <source>
        <dbReference type="SAM" id="MobiDB-lite"/>
    </source>
</evidence>
<gene>
    <name evidence="5" type="ORF">V5O48_013502</name>
</gene>
<evidence type="ECO:0000256" key="1">
    <source>
        <dbReference type="ARBA" id="ARBA00022741"/>
    </source>
</evidence>
<keyword evidence="6" id="KW-1185">Reference proteome</keyword>
<feature type="domain" description="Protein kinase" evidence="4">
    <location>
        <begin position="506"/>
        <end position="778"/>
    </location>
</feature>
<feature type="domain" description="Protein kinase" evidence="4">
    <location>
        <begin position="87"/>
        <end position="345"/>
    </location>
</feature>